<organism evidence="2 3">
    <name type="scientific">Paenibacillus terrae</name>
    <dbReference type="NCBI Taxonomy" id="159743"/>
    <lineage>
        <taxon>Bacteria</taxon>
        <taxon>Bacillati</taxon>
        <taxon>Bacillota</taxon>
        <taxon>Bacilli</taxon>
        <taxon>Bacillales</taxon>
        <taxon>Paenibacillaceae</taxon>
        <taxon>Paenibacillus</taxon>
    </lineage>
</organism>
<evidence type="ECO:0000313" key="3">
    <source>
        <dbReference type="Proteomes" id="UP000308114"/>
    </source>
</evidence>
<dbReference type="Proteomes" id="UP000308114">
    <property type="component" value="Unassembled WGS sequence"/>
</dbReference>
<accession>A0A4U2Q193</accession>
<name>A0A4U2Q193_9BACL</name>
<keyword evidence="1" id="KW-0732">Signal</keyword>
<comment type="caution">
    <text evidence="2">The sequence shown here is derived from an EMBL/GenBank/DDBJ whole genome shotgun (WGS) entry which is preliminary data.</text>
</comment>
<dbReference type="AlphaFoldDB" id="A0A4U2Q193"/>
<sequence length="173" mass="18945">MKKRVLLGTLALTFMFSASAFATEVSEKDSESVKSYSYTNEDNFIVKVQEKTFTPLSDGSGITLAASPDWTCSTKLGKAFKFPVPQAQLFSTGETKSSFVASKLGVVTRLYHNGGILATASDTQSNTNLAAATAWQGTMILPSYDAYGYSNHTFESKGYSSWYPETREDYNGW</sequence>
<dbReference type="RefSeq" id="WP_137060812.1">
    <property type="nucleotide sequence ID" value="NZ_PNXQ01000005.1"/>
</dbReference>
<reference evidence="2 3" key="1">
    <citation type="submission" date="2018-01" db="EMBL/GenBank/DDBJ databases">
        <title>Bacillales members from the olive rhizosphere are effective biological control agents against Verticillium dahliae.</title>
        <authorList>
            <person name="Gomez-Lama C."/>
            <person name="Legarda G."/>
            <person name="Ruano-Rosa D."/>
            <person name="Pizarro-Tobias P."/>
            <person name="Valverde-Corredor A."/>
            <person name="Niqui J.L."/>
            <person name="Trivino J.C."/>
            <person name="Roca A."/>
            <person name="Mercado-Blanco J."/>
        </authorList>
    </citation>
    <scope>NUCLEOTIDE SEQUENCE [LARGE SCALE GENOMIC DNA]</scope>
    <source>
        <strain evidence="2 3">PIC167</strain>
    </source>
</reference>
<gene>
    <name evidence="2" type="ORF">C1I60_05425</name>
</gene>
<feature type="chain" id="PRO_5020209949" evidence="1">
    <location>
        <begin position="23"/>
        <end position="173"/>
    </location>
</feature>
<dbReference type="EMBL" id="PNXQ01000005">
    <property type="protein sequence ID" value="TKH45883.1"/>
    <property type="molecule type" value="Genomic_DNA"/>
</dbReference>
<evidence type="ECO:0000256" key="1">
    <source>
        <dbReference type="SAM" id="SignalP"/>
    </source>
</evidence>
<evidence type="ECO:0000313" key="2">
    <source>
        <dbReference type="EMBL" id="TKH45883.1"/>
    </source>
</evidence>
<proteinExistence type="predicted"/>
<protein>
    <submittedName>
        <fullName evidence="2">Uncharacterized protein</fullName>
    </submittedName>
</protein>
<feature type="signal peptide" evidence="1">
    <location>
        <begin position="1"/>
        <end position="22"/>
    </location>
</feature>